<dbReference type="AlphaFoldDB" id="A0A411PKY9"/>
<accession>A0A411PKY9</accession>
<dbReference type="InterPro" id="IPR003583">
    <property type="entry name" value="Hlx-hairpin-Hlx_DNA-bd_motif"/>
</dbReference>
<dbReference type="NCBIfam" id="TIGR00426">
    <property type="entry name" value="competence protein ComEA helix-hairpin-helix repeat region"/>
    <property type="match status" value="1"/>
</dbReference>
<dbReference type="GO" id="GO:0015627">
    <property type="term" value="C:type II protein secretion system complex"/>
    <property type="evidence" value="ECO:0007669"/>
    <property type="project" value="TreeGrafter"/>
</dbReference>
<evidence type="ECO:0000259" key="2">
    <source>
        <dbReference type="SMART" id="SM00278"/>
    </source>
</evidence>
<dbReference type="Gene3D" id="1.10.150.280">
    <property type="entry name" value="AF1531-like domain"/>
    <property type="match status" value="1"/>
</dbReference>
<dbReference type="EMBL" id="CP036200">
    <property type="protein sequence ID" value="QBF84186.1"/>
    <property type="molecule type" value="Genomic_DNA"/>
</dbReference>
<proteinExistence type="predicted"/>
<evidence type="ECO:0000256" key="1">
    <source>
        <dbReference type="SAM" id="SignalP"/>
    </source>
</evidence>
<feature type="domain" description="Helix-hairpin-helix DNA-binding motif class 1" evidence="2">
    <location>
        <begin position="104"/>
        <end position="123"/>
    </location>
</feature>
<dbReference type="SMART" id="SM00278">
    <property type="entry name" value="HhH1"/>
    <property type="match status" value="2"/>
</dbReference>
<dbReference type="GO" id="GO:0003677">
    <property type="term" value="F:DNA binding"/>
    <property type="evidence" value="ECO:0007669"/>
    <property type="project" value="InterPro"/>
</dbReference>
<feature type="signal peptide" evidence="1">
    <location>
        <begin position="1"/>
        <end position="26"/>
    </location>
</feature>
<feature type="chain" id="PRO_5019049607" evidence="1">
    <location>
        <begin position="27"/>
        <end position="126"/>
    </location>
</feature>
<evidence type="ECO:0000313" key="3">
    <source>
        <dbReference type="EMBL" id="QBF84186.1"/>
    </source>
</evidence>
<dbReference type="Proteomes" id="UP000291106">
    <property type="component" value="Chromosome"/>
</dbReference>
<protein>
    <submittedName>
        <fullName evidence="3">Helix-hairpin-helix domain-containing protein</fullName>
    </submittedName>
</protein>
<keyword evidence="1" id="KW-0732">Signal</keyword>
<dbReference type="PANTHER" id="PTHR21180">
    <property type="entry name" value="ENDONUCLEASE/EXONUCLEASE/PHOSPHATASE FAMILY DOMAIN-CONTAINING PROTEIN 1"/>
    <property type="match status" value="1"/>
</dbReference>
<dbReference type="RefSeq" id="WP_130602045.1">
    <property type="nucleotide sequence ID" value="NZ_CP036200.1"/>
</dbReference>
<dbReference type="OrthoDB" id="7510573at2"/>
<dbReference type="Pfam" id="PF12836">
    <property type="entry name" value="HHH_3"/>
    <property type="match status" value="1"/>
</dbReference>
<evidence type="ECO:0000313" key="4">
    <source>
        <dbReference type="Proteomes" id="UP000291106"/>
    </source>
</evidence>
<dbReference type="InterPro" id="IPR010994">
    <property type="entry name" value="RuvA_2-like"/>
</dbReference>
<dbReference type="InterPro" id="IPR004509">
    <property type="entry name" value="Competence_ComEA_HhH"/>
</dbReference>
<dbReference type="KEGG" id="smai:EXU30_17040"/>
<dbReference type="InterPro" id="IPR051675">
    <property type="entry name" value="Endo/Exo/Phosphatase_dom_1"/>
</dbReference>
<keyword evidence="4" id="KW-1185">Reference proteome</keyword>
<sequence>MKSLLITSALALALSCAMTYTASVQAGLEKQATQSTQLKKSAQAAVPANASKEMKSAVNDAKLASVNINKASVAQLQTLKGIGEAKAKAIVEYRKAHGKFKSKQELTQVKGIGEKLIAQNAQRISL</sequence>
<organism evidence="3 4">
    <name type="scientific">Shewanella maritima</name>
    <dbReference type="NCBI Taxonomy" id="2520507"/>
    <lineage>
        <taxon>Bacteria</taxon>
        <taxon>Pseudomonadati</taxon>
        <taxon>Pseudomonadota</taxon>
        <taxon>Gammaproteobacteria</taxon>
        <taxon>Alteromonadales</taxon>
        <taxon>Shewanellaceae</taxon>
        <taxon>Shewanella</taxon>
    </lineage>
</organism>
<dbReference type="GO" id="GO:0015628">
    <property type="term" value="P:protein secretion by the type II secretion system"/>
    <property type="evidence" value="ECO:0007669"/>
    <property type="project" value="TreeGrafter"/>
</dbReference>
<gene>
    <name evidence="3" type="ORF">EXU30_17040</name>
</gene>
<dbReference type="GO" id="GO:0006281">
    <property type="term" value="P:DNA repair"/>
    <property type="evidence" value="ECO:0007669"/>
    <property type="project" value="InterPro"/>
</dbReference>
<reference evidence="3 4" key="1">
    <citation type="submission" date="2019-02" db="EMBL/GenBank/DDBJ databases">
        <title>Shewanella sp. D4-2 isolated from Dokdo Island.</title>
        <authorList>
            <person name="Baek K."/>
        </authorList>
    </citation>
    <scope>NUCLEOTIDE SEQUENCE [LARGE SCALE GENOMIC DNA]</scope>
    <source>
        <strain evidence="3 4">D4-2</strain>
    </source>
</reference>
<name>A0A411PKY9_9GAMM</name>
<dbReference type="PROSITE" id="PS51257">
    <property type="entry name" value="PROKAR_LIPOPROTEIN"/>
    <property type="match status" value="1"/>
</dbReference>
<feature type="domain" description="Helix-hairpin-helix DNA-binding motif class 1" evidence="2">
    <location>
        <begin position="74"/>
        <end position="93"/>
    </location>
</feature>
<dbReference type="PANTHER" id="PTHR21180:SF32">
    <property type="entry name" value="ENDONUCLEASE_EXONUCLEASE_PHOSPHATASE FAMILY DOMAIN-CONTAINING PROTEIN 1"/>
    <property type="match status" value="1"/>
</dbReference>
<dbReference type="SUPFAM" id="SSF47781">
    <property type="entry name" value="RuvA domain 2-like"/>
    <property type="match status" value="1"/>
</dbReference>